<evidence type="ECO:0000256" key="1">
    <source>
        <dbReference type="ARBA" id="ARBA00004651"/>
    </source>
</evidence>
<feature type="domain" description="ABC transporter" evidence="10">
    <location>
        <begin position="333"/>
        <end position="568"/>
    </location>
</feature>
<sequence>MIELLKYLKNYIRQIIVIFFLTVIQVTVNLELPGYIARIVDQGILGGSEIDVIISTGLFMLGLSLVGAVCIVMAGYQAARVATGFATAIREKVFAKAQGFSLAEFNRFSTSSLITRSTNDIQQIQTIVYMMLRIMLVAPLTAAGAIFQAYRTAPSMTWIMGAAVFVMIGMVLFIWSVVMPKFKLLQILVDRLNLVTRENLTGLKVIRAFNAEKYEEGKFDRANADLTALNLFLNRLMAIMQPFMTLVSSFTMIAVVWYGASLIGEGGLLIGDMIAFMQYSMQVLFGFMMMSMIFIMLPRASVSGARVAEVLETEPSIKEPARSAPFITGAPAVEFRGVTFAYPGAEYPVLENISFSVPAGKTTAFIGSTGSGKSTLIHLITRFYDVNYGHVFVKGVDVRDLRFADLYSCLGYVPQKGVLFSGTVKSNIKYGAPKAHDREMRRAAEVAQAAEFIGRIGGKYGGSISQGGSNVSGGQKQRLSIARALAKKPDIFLFDDSFSALDFRTDAVLRKALKAETEKSAVLVVAQRIGTVINADQIIVLDKGRIVGTGKHGELWKTCSVYKEIALSQLSEKELGGRSSISS</sequence>
<dbReference type="Gene3D" id="1.20.1560.10">
    <property type="entry name" value="ABC transporter type 1, transmembrane domain"/>
    <property type="match status" value="1"/>
</dbReference>
<dbReference type="Pfam" id="PF00664">
    <property type="entry name" value="ABC_membrane"/>
    <property type="match status" value="1"/>
</dbReference>
<evidence type="ECO:0000256" key="8">
    <source>
        <dbReference type="ARBA" id="ARBA00023136"/>
    </source>
</evidence>
<dbReference type="PROSITE" id="PS50893">
    <property type="entry name" value="ABC_TRANSPORTER_2"/>
    <property type="match status" value="1"/>
</dbReference>
<dbReference type="InterPro" id="IPR039421">
    <property type="entry name" value="Type_1_exporter"/>
</dbReference>
<evidence type="ECO:0000313" key="13">
    <source>
        <dbReference type="Proteomes" id="UP000178367"/>
    </source>
</evidence>
<feature type="transmembrane region" description="Helical" evidence="9">
    <location>
        <begin position="156"/>
        <end position="178"/>
    </location>
</feature>
<dbReference type="InterPro" id="IPR003439">
    <property type="entry name" value="ABC_transporter-like_ATP-bd"/>
</dbReference>
<evidence type="ECO:0000259" key="10">
    <source>
        <dbReference type="PROSITE" id="PS50893"/>
    </source>
</evidence>
<dbReference type="CDD" id="cd18548">
    <property type="entry name" value="ABC_6TM_Tm287_like"/>
    <property type="match status" value="1"/>
</dbReference>
<proteinExistence type="predicted"/>
<organism evidence="12 13">
    <name type="scientific">Candidatus Falkowbacteria bacterium RIFOXYA2_FULL_47_19</name>
    <dbReference type="NCBI Taxonomy" id="1797994"/>
    <lineage>
        <taxon>Bacteria</taxon>
        <taxon>Candidatus Falkowiibacteriota</taxon>
    </lineage>
</organism>
<feature type="transmembrane region" description="Helical" evidence="9">
    <location>
        <begin position="52"/>
        <end position="76"/>
    </location>
</feature>
<comment type="caution">
    <text evidence="12">The sequence shown here is derived from an EMBL/GenBank/DDBJ whole genome shotgun (WGS) entry which is preliminary data.</text>
</comment>
<dbReference type="PANTHER" id="PTHR43394:SF1">
    <property type="entry name" value="ATP-BINDING CASSETTE SUB-FAMILY B MEMBER 10, MITOCHONDRIAL"/>
    <property type="match status" value="1"/>
</dbReference>
<keyword evidence="7 9" id="KW-1133">Transmembrane helix</keyword>
<dbReference type="GO" id="GO:0005886">
    <property type="term" value="C:plasma membrane"/>
    <property type="evidence" value="ECO:0007669"/>
    <property type="project" value="UniProtKB-SubCell"/>
</dbReference>
<dbReference type="InterPro" id="IPR003593">
    <property type="entry name" value="AAA+_ATPase"/>
</dbReference>
<evidence type="ECO:0000313" key="12">
    <source>
        <dbReference type="EMBL" id="OGF27534.1"/>
    </source>
</evidence>
<dbReference type="SUPFAM" id="SSF90123">
    <property type="entry name" value="ABC transporter transmembrane region"/>
    <property type="match status" value="1"/>
</dbReference>
<dbReference type="AlphaFoldDB" id="A0A1F5SLJ6"/>
<keyword evidence="8 9" id="KW-0472">Membrane</keyword>
<feature type="domain" description="ABC transmembrane type-1" evidence="11">
    <location>
        <begin position="16"/>
        <end position="299"/>
    </location>
</feature>
<dbReference type="PROSITE" id="PS00211">
    <property type="entry name" value="ABC_TRANSPORTER_1"/>
    <property type="match status" value="1"/>
</dbReference>
<feature type="transmembrane region" description="Helical" evidence="9">
    <location>
        <begin position="126"/>
        <end position="150"/>
    </location>
</feature>
<evidence type="ECO:0000256" key="9">
    <source>
        <dbReference type="SAM" id="Phobius"/>
    </source>
</evidence>
<keyword evidence="3" id="KW-1003">Cell membrane</keyword>
<evidence type="ECO:0000256" key="6">
    <source>
        <dbReference type="ARBA" id="ARBA00022840"/>
    </source>
</evidence>
<name>A0A1F5SLJ6_9BACT</name>
<dbReference type="EMBL" id="MFGB01000007">
    <property type="protein sequence ID" value="OGF27534.1"/>
    <property type="molecule type" value="Genomic_DNA"/>
</dbReference>
<feature type="transmembrane region" description="Helical" evidence="9">
    <location>
        <begin position="12"/>
        <end position="32"/>
    </location>
</feature>
<feature type="transmembrane region" description="Helical" evidence="9">
    <location>
        <begin position="243"/>
        <end position="264"/>
    </location>
</feature>
<dbReference type="InterPro" id="IPR027417">
    <property type="entry name" value="P-loop_NTPase"/>
</dbReference>
<dbReference type="STRING" id="1797994.A2227_01655"/>
<dbReference type="SUPFAM" id="SSF52540">
    <property type="entry name" value="P-loop containing nucleoside triphosphate hydrolases"/>
    <property type="match status" value="1"/>
</dbReference>
<evidence type="ECO:0000256" key="5">
    <source>
        <dbReference type="ARBA" id="ARBA00022741"/>
    </source>
</evidence>
<dbReference type="Gene3D" id="3.40.50.300">
    <property type="entry name" value="P-loop containing nucleotide triphosphate hydrolases"/>
    <property type="match status" value="1"/>
</dbReference>
<dbReference type="GO" id="GO:0005524">
    <property type="term" value="F:ATP binding"/>
    <property type="evidence" value="ECO:0007669"/>
    <property type="project" value="UniProtKB-KW"/>
</dbReference>
<dbReference type="FunFam" id="3.40.50.300:FF:000854">
    <property type="entry name" value="Multidrug ABC transporter ATP-binding protein"/>
    <property type="match status" value="1"/>
</dbReference>
<evidence type="ECO:0000259" key="11">
    <source>
        <dbReference type="PROSITE" id="PS50929"/>
    </source>
</evidence>
<keyword evidence="6 12" id="KW-0067">ATP-binding</keyword>
<evidence type="ECO:0000256" key="4">
    <source>
        <dbReference type="ARBA" id="ARBA00022692"/>
    </source>
</evidence>
<reference evidence="12 13" key="1">
    <citation type="journal article" date="2016" name="Nat. Commun.">
        <title>Thousands of microbial genomes shed light on interconnected biogeochemical processes in an aquifer system.</title>
        <authorList>
            <person name="Anantharaman K."/>
            <person name="Brown C.T."/>
            <person name="Hug L.A."/>
            <person name="Sharon I."/>
            <person name="Castelle C.J."/>
            <person name="Probst A.J."/>
            <person name="Thomas B.C."/>
            <person name="Singh A."/>
            <person name="Wilkins M.J."/>
            <person name="Karaoz U."/>
            <person name="Brodie E.L."/>
            <person name="Williams K.H."/>
            <person name="Hubbard S.S."/>
            <person name="Banfield J.F."/>
        </authorList>
    </citation>
    <scope>NUCLEOTIDE SEQUENCE [LARGE SCALE GENOMIC DNA]</scope>
</reference>
<evidence type="ECO:0000256" key="7">
    <source>
        <dbReference type="ARBA" id="ARBA00022989"/>
    </source>
</evidence>
<keyword evidence="5" id="KW-0547">Nucleotide-binding</keyword>
<dbReference type="GO" id="GO:0015421">
    <property type="term" value="F:ABC-type oligopeptide transporter activity"/>
    <property type="evidence" value="ECO:0007669"/>
    <property type="project" value="TreeGrafter"/>
</dbReference>
<keyword evidence="4 9" id="KW-0812">Transmembrane</keyword>
<dbReference type="PANTHER" id="PTHR43394">
    <property type="entry name" value="ATP-DEPENDENT PERMEASE MDL1, MITOCHONDRIAL"/>
    <property type="match status" value="1"/>
</dbReference>
<evidence type="ECO:0000256" key="2">
    <source>
        <dbReference type="ARBA" id="ARBA00022448"/>
    </source>
</evidence>
<gene>
    <name evidence="12" type="ORF">A2227_01655</name>
</gene>
<dbReference type="InterPro" id="IPR017871">
    <property type="entry name" value="ABC_transporter-like_CS"/>
</dbReference>
<feature type="transmembrane region" description="Helical" evidence="9">
    <location>
        <begin position="276"/>
        <end position="297"/>
    </location>
</feature>
<dbReference type="Pfam" id="PF00005">
    <property type="entry name" value="ABC_tran"/>
    <property type="match status" value="1"/>
</dbReference>
<dbReference type="Proteomes" id="UP000178367">
    <property type="component" value="Unassembled WGS sequence"/>
</dbReference>
<accession>A0A1F5SLJ6</accession>
<dbReference type="InterPro" id="IPR011527">
    <property type="entry name" value="ABC1_TM_dom"/>
</dbReference>
<evidence type="ECO:0000256" key="3">
    <source>
        <dbReference type="ARBA" id="ARBA00022475"/>
    </source>
</evidence>
<dbReference type="SMART" id="SM00382">
    <property type="entry name" value="AAA"/>
    <property type="match status" value="1"/>
</dbReference>
<keyword evidence="2" id="KW-0813">Transport</keyword>
<dbReference type="InterPro" id="IPR036640">
    <property type="entry name" value="ABC1_TM_sf"/>
</dbReference>
<protein>
    <submittedName>
        <fullName evidence="12">Multidrug ABC transporter ATP-binding protein</fullName>
    </submittedName>
</protein>
<dbReference type="PROSITE" id="PS50929">
    <property type="entry name" value="ABC_TM1F"/>
    <property type="match status" value="1"/>
</dbReference>
<comment type="subcellular location">
    <subcellularLocation>
        <location evidence="1">Cell membrane</location>
        <topology evidence="1">Multi-pass membrane protein</topology>
    </subcellularLocation>
</comment>
<dbReference type="GO" id="GO:0016887">
    <property type="term" value="F:ATP hydrolysis activity"/>
    <property type="evidence" value="ECO:0007669"/>
    <property type="project" value="InterPro"/>
</dbReference>